<dbReference type="InterPro" id="IPR042047">
    <property type="entry name" value="SleB_dom1"/>
</dbReference>
<dbReference type="Gene3D" id="1.10.10.2520">
    <property type="entry name" value="Cell wall hydrolase SleB, domain 1"/>
    <property type="match status" value="1"/>
</dbReference>
<protein>
    <recommendedName>
        <fullName evidence="1">Cell wall hydrolase SleB domain-containing protein</fullName>
    </recommendedName>
</protein>
<dbReference type="EMBL" id="BAAACG010000009">
    <property type="protein sequence ID" value="GAA0740368.1"/>
    <property type="molecule type" value="Genomic_DNA"/>
</dbReference>
<organism evidence="2 3">
    <name type="scientific">Clostridium oceanicum</name>
    <dbReference type="NCBI Taxonomy" id="1543"/>
    <lineage>
        <taxon>Bacteria</taxon>
        <taxon>Bacillati</taxon>
        <taxon>Bacillota</taxon>
        <taxon>Clostridia</taxon>
        <taxon>Eubacteriales</taxon>
        <taxon>Clostridiaceae</taxon>
        <taxon>Clostridium</taxon>
    </lineage>
</organism>
<name>A0ABN1JI65_9CLOT</name>
<reference evidence="2 3" key="1">
    <citation type="journal article" date="2019" name="Int. J. Syst. Evol. Microbiol.">
        <title>The Global Catalogue of Microorganisms (GCM) 10K type strain sequencing project: providing services to taxonomists for standard genome sequencing and annotation.</title>
        <authorList>
            <consortium name="The Broad Institute Genomics Platform"/>
            <consortium name="The Broad Institute Genome Sequencing Center for Infectious Disease"/>
            <person name="Wu L."/>
            <person name="Ma J."/>
        </authorList>
    </citation>
    <scope>NUCLEOTIDE SEQUENCE [LARGE SCALE GENOMIC DNA]</scope>
    <source>
        <strain evidence="2 3">JCM 1407</strain>
    </source>
</reference>
<dbReference type="InterPro" id="IPR011105">
    <property type="entry name" value="Cell_wall_hydrolase_SleB"/>
</dbReference>
<evidence type="ECO:0000259" key="1">
    <source>
        <dbReference type="Pfam" id="PF07486"/>
    </source>
</evidence>
<comment type="caution">
    <text evidence="2">The sequence shown here is derived from an EMBL/GenBank/DDBJ whole genome shotgun (WGS) entry which is preliminary data.</text>
</comment>
<gene>
    <name evidence="2" type="ORF">GCM10008906_20270</name>
</gene>
<accession>A0ABN1JI65</accession>
<dbReference type="RefSeq" id="WP_343761350.1">
    <property type="nucleotide sequence ID" value="NZ_BAAACG010000009.1"/>
</dbReference>
<feature type="domain" description="Cell wall hydrolase SleB" evidence="1">
    <location>
        <begin position="131"/>
        <end position="232"/>
    </location>
</feature>
<evidence type="ECO:0000313" key="3">
    <source>
        <dbReference type="Proteomes" id="UP001501510"/>
    </source>
</evidence>
<dbReference type="Pfam" id="PF07486">
    <property type="entry name" value="Hydrolase_2"/>
    <property type="match status" value="1"/>
</dbReference>
<keyword evidence="3" id="KW-1185">Reference proteome</keyword>
<dbReference type="Gene3D" id="6.20.240.60">
    <property type="match status" value="1"/>
</dbReference>
<evidence type="ECO:0000313" key="2">
    <source>
        <dbReference type="EMBL" id="GAA0740368.1"/>
    </source>
</evidence>
<dbReference type="Proteomes" id="UP001501510">
    <property type="component" value="Unassembled WGS sequence"/>
</dbReference>
<proteinExistence type="predicted"/>
<sequence>MYNPLDSKSFKPFILLPLLFTIIFLHCSIKVSASNINKNTSHSIYLNFRKHTISLRLLKMNNKLDNRITKLTNSNKDSSKKTLYSIDKNNYTKKISRSITVKKSINKNPVKNTDTSNLDLLARLVKAEAEGQPYKAQVAVAAVVLNRMKSSKFPNSIKSVIYDKSDGHYQFTPTANGFINKKSSSISLKAAKEALQGSDPSNGALYYFDDSTKNKWLLKKPKSIKIGNMIFAY</sequence>